<organism evidence="1">
    <name type="scientific">Desulfofervidus auxilii</name>
    <dbReference type="NCBI Taxonomy" id="1621989"/>
    <lineage>
        <taxon>Bacteria</taxon>
        <taxon>Pseudomonadati</taxon>
        <taxon>Thermodesulfobacteriota</taxon>
        <taxon>Candidatus Desulfofervidia</taxon>
        <taxon>Candidatus Desulfofervidales</taxon>
        <taxon>Candidatus Desulfofervidaceae</taxon>
        <taxon>Candidatus Desulfofervidus</taxon>
    </lineage>
</organism>
<evidence type="ECO:0000313" key="1">
    <source>
        <dbReference type="EMBL" id="HDD43417.1"/>
    </source>
</evidence>
<gene>
    <name evidence="1" type="ORF">ENG63_00945</name>
</gene>
<comment type="caution">
    <text evidence="1">The sequence shown here is derived from an EMBL/GenBank/DDBJ whole genome shotgun (WGS) entry which is preliminary data.</text>
</comment>
<reference evidence="1" key="1">
    <citation type="journal article" date="2020" name="mSystems">
        <title>Genome- and Community-Level Interaction Insights into Carbon Utilization and Element Cycling Functions of Hydrothermarchaeota in Hydrothermal Sediment.</title>
        <authorList>
            <person name="Zhou Z."/>
            <person name="Liu Y."/>
            <person name="Xu W."/>
            <person name="Pan J."/>
            <person name="Luo Z.H."/>
            <person name="Li M."/>
        </authorList>
    </citation>
    <scope>NUCLEOTIDE SEQUENCE [LARGE SCALE GENOMIC DNA]</scope>
    <source>
        <strain evidence="1">HyVt-233</strain>
    </source>
</reference>
<accession>A0A7C0Y3A5</accession>
<protein>
    <submittedName>
        <fullName evidence="1">Uncharacterized protein</fullName>
    </submittedName>
</protein>
<name>A0A7C0Y3A5_DESA2</name>
<dbReference type="EMBL" id="DRBS01000038">
    <property type="protein sequence ID" value="HDD43417.1"/>
    <property type="molecule type" value="Genomic_DNA"/>
</dbReference>
<dbReference type="AlphaFoldDB" id="A0A7C0Y3A5"/>
<proteinExistence type="predicted"/>
<sequence length="163" mass="20037">MRKLYIKMCEKAKEIQKEWQPQEGDKFAFKKDLNKTNFVFQSTLDDVKNTEIIIAVDGLIIEKKSVIWLPYQHQLQEMVCEAKYTRLWWISKFYKPKEKIPIILLFQDFEEFLEKEIFPTKNINYSAEELWLIYVMKRKYNKIWNKIKKEWEEIKNENTKKIN</sequence>
<dbReference type="Proteomes" id="UP000886289">
    <property type="component" value="Unassembled WGS sequence"/>
</dbReference>